<accession>A0A1D2M241</accession>
<sequence>MADPAVGTNSEIFDPARRRKEEEEKCWIWTLCCWFSSAPVDEEVVVDLGGGDVQFNESESPDKENVEVVAAPAPRPDFRSRLHVRRAAHSRVRDHARKEP</sequence>
<protein>
    <submittedName>
        <fullName evidence="2">Uncharacterized protein</fullName>
    </submittedName>
</protein>
<evidence type="ECO:0000313" key="3">
    <source>
        <dbReference type="Proteomes" id="UP000094527"/>
    </source>
</evidence>
<feature type="region of interest" description="Disordered" evidence="1">
    <location>
        <begin position="1"/>
        <end position="20"/>
    </location>
</feature>
<reference evidence="2 3" key="1">
    <citation type="journal article" date="2016" name="Genome Biol. Evol.">
        <title>Gene Family Evolution Reflects Adaptation to Soil Environmental Stressors in the Genome of the Collembolan Orchesella cincta.</title>
        <authorList>
            <person name="Faddeeva-Vakhrusheva A."/>
            <person name="Derks M.F."/>
            <person name="Anvar S.Y."/>
            <person name="Agamennone V."/>
            <person name="Suring W."/>
            <person name="Smit S."/>
            <person name="van Straalen N.M."/>
            <person name="Roelofs D."/>
        </authorList>
    </citation>
    <scope>NUCLEOTIDE SEQUENCE [LARGE SCALE GENOMIC DNA]</scope>
    <source>
        <tissue evidence="2">Mixed pool</tissue>
    </source>
</reference>
<dbReference type="EMBL" id="LJIJ01006542">
    <property type="protein sequence ID" value="ODM86981.1"/>
    <property type="molecule type" value="Genomic_DNA"/>
</dbReference>
<dbReference type="Proteomes" id="UP000094527">
    <property type="component" value="Unassembled WGS sequence"/>
</dbReference>
<organism evidence="2 3">
    <name type="scientific">Orchesella cincta</name>
    <name type="common">Springtail</name>
    <name type="synonym">Podura cincta</name>
    <dbReference type="NCBI Taxonomy" id="48709"/>
    <lineage>
        <taxon>Eukaryota</taxon>
        <taxon>Metazoa</taxon>
        <taxon>Ecdysozoa</taxon>
        <taxon>Arthropoda</taxon>
        <taxon>Hexapoda</taxon>
        <taxon>Collembola</taxon>
        <taxon>Entomobryomorpha</taxon>
        <taxon>Entomobryoidea</taxon>
        <taxon>Orchesellidae</taxon>
        <taxon>Orchesellinae</taxon>
        <taxon>Orchesella</taxon>
    </lineage>
</organism>
<comment type="caution">
    <text evidence="2">The sequence shown here is derived from an EMBL/GenBank/DDBJ whole genome shotgun (WGS) entry which is preliminary data.</text>
</comment>
<evidence type="ECO:0000313" key="2">
    <source>
        <dbReference type="EMBL" id="ODM86981.1"/>
    </source>
</evidence>
<dbReference type="AlphaFoldDB" id="A0A1D2M241"/>
<proteinExistence type="predicted"/>
<evidence type="ECO:0000256" key="1">
    <source>
        <dbReference type="SAM" id="MobiDB-lite"/>
    </source>
</evidence>
<name>A0A1D2M241_ORCCI</name>
<keyword evidence="3" id="KW-1185">Reference proteome</keyword>
<gene>
    <name evidence="2" type="ORF">Ocin01_19701</name>
</gene>